<accession>A0ABR2MBY3</accession>
<organism evidence="1 2">
    <name type="scientific">Platanthera guangdongensis</name>
    <dbReference type="NCBI Taxonomy" id="2320717"/>
    <lineage>
        <taxon>Eukaryota</taxon>
        <taxon>Viridiplantae</taxon>
        <taxon>Streptophyta</taxon>
        <taxon>Embryophyta</taxon>
        <taxon>Tracheophyta</taxon>
        <taxon>Spermatophyta</taxon>
        <taxon>Magnoliopsida</taxon>
        <taxon>Liliopsida</taxon>
        <taxon>Asparagales</taxon>
        <taxon>Orchidaceae</taxon>
        <taxon>Orchidoideae</taxon>
        <taxon>Orchideae</taxon>
        <taxon>Orchidinae</taxon>
        <taxon>Platanthera</taxon>
    </lineage>
</organism>
<evidence type="ECO:0000313" key="2">
    <source>
        <dbReference type="Proteomes" id="UP001412067"/>
    </source>
</evidence>
<dbReference type="Proteomes" id="UP001412067">
    <property type="component" value="Unassembled WGS sequence"/>
</dbReference>
<protein>
    <submittedName>
        <fullName evidence="1">Uncharacterized protein</fullName>
    </submittedName>
</protein>
<reference evidence="1 2" key="1">
    <citation type="journal article" date="2022" name="Nat. Plants">
        <title>Genomes of leafy and leafless Platanthera orchids illuminate the evolution of mycoheterotrophy.</title>
        <authorList>
            <person name="Li M.H."/>
            <person name="Liu K.W."/>
            <person name="Li Z."/>
            <person name="Lu H.C."/>
            <person name="Ye Q.L."/>
            <person name="Zhang D."/>
            <person name="Wang J.Y."/>
            <person name="Li Y.F."/>
            <person name="Zhong Z.M."/>
            <person name="Liu X."/>
            <person name="Yu X."/>
            <person name="Liu D.K."/>
            <person name="Tu X.D."/>
            <person name="Liu B."/>
            <person name="Hao Y."/>
            <person name="Liao X.Y."/>
            <person name="Jiang Y.T."/>
            <person name="Sun W.H."/>
            <person name="Chen J."/>
            <person name="Chen Y.Q."/>
            <person name="Ai Y."/>
            <person name="Zhai J.W."/>
            <person name="Wu S.S."/>
            <person name="Zhou Z."/>
            <person name="Hsiao Y.Y."/>
            <person name="Wu W.L."/>
            <person name="Chen Y.Y."/>
            <person name="Lin Y.F."/>
            <person name="Hsu J.L."/>
            <person name="Li C.Y."/>
            <person name="Wang Z.W."/>
            <person name="Zhao X."/>
            <person name="Zhong W.Y."/>
            <person name="Ma X.K."/>
            <person name="Ma L."/>
            <person name="Huang J."/>
            <person name="Chen G.Z."/>
            <person name="Huang M.Z."/>
            <person name="Huang L."/>
            <person name="Peng D.H."/>
            <person name="Luo Y.B."/>
            <person name="Zou S.Q."/>
            <person name="Chen S.P."/>
            <person name="Lan S."/>
            <person name="Tsai W.C."/>
            <person name="Van de Peer Y."/>
            <person name="Liu Z.J."/>
        </authorList>
    </citation>
    <scope>NUCLEOTIDE SEQUENCE [LARGE SCALE GENOMIC DNA]</scope>
    <source>
        <strain evidence="1">Lor288</strain>
    </source>
</reference>
<sequence>MKRWFSNGNFSIQKTLSQWRKSGVRKHLTNPLTKRSIKNIFCCFRTANLVMLSLDKEIPLEKVKQDDSDLELPNVLFNDNDEEEDGVQMKLEFIDPQIEV</sequence>
<evidence type="ECO:0000313" key="1">
    <source>
        <dbReference type="EMBL" id="KAK8960458.1"/>
    </source>
</evidence>
<proteinExistence type="predicted"/>
<name>A0ABR2MBY3_9ASPA</name>
<keyword evidence="2" id="KW-1185">Reference proteome</keyword>
<gene>
    <name evidence="1" type="ORF">KSP40_PGU008602</name>
</gene>
<comment type="caution">
    <text evidence="1">The sequence shown here is derived from an EMBL/GenBank/DDBJ whole genome shotgun (WGS) entry which is preliminary data.</text>
</comment>
<dbReference type="EMBL" id="JBBWWR010000010">
    <property type="protein sequence ID" value="KAK8960458.1"/>
    <property type="molecule type" value="Genomic_DNA"/>
</dbReference>